<dbReference type="PROSITE" id="PS50283">
    <property type="entry name" value="NA_SOLUT_SYMP_3"/>
    <property type="match status" value="1"/>
</dbReference>
<comment type="similarity">
    <text evidence="2 7">Belongs to the sodium:solute symporter (SSF) (TC 2.A.21) family.</text>
</comment>
<feature type="transmembrane region" description="Helical" evidence="9">
    <location>
        <begin position="445"/>
        <end position="464"/>
    </location>
</feature>
<keyword evidence="6 9" id="KW-0472">Membrane</keyword>
<dbReference type="EMBL" id="CP022188">
    <property type="protein sequence ID" value="AWI79392.1"/>
    <property type="molecule type" value="Genomic_DNA"/>
</dbReference>
<feature type="transmembrane region" description="Helical" evidence="9">
    <location>
        <begin position="37"/>
        <end position="64"/>
    </location>
</feature>
<protein>
    <submittedName>
        <fullName evidence="10">Sodium:solute symporter</fullName>
    </submittedName>
</protein>
<evidence type="ECO:0000256" key="5">
    <source>
        <dbReference type="ARBA" id="ARBA00022989"/>
    </source>
</evidence>
<gene>
    <name evidence="10" type="ORF">CEW87_08410</name>
</gene>
<evidence type="ECO:0000313" key="10">
    <source>
        <dbReference type="EMBL" id="AWI79392.1"/>
    </source>
</evidence>
<evidence type="ECO:0000256" key="8">
    <source>
        <dbReference type="SAM" id="MobiDB-lite"/>
    </source>
</evidence>
<feature type="transmembrane region" description="Helical" evidence="9">
    <location>
        <begin position="115"/>
        <end position="142"/>
    </location>
</feature>
<organism evidence="10 11">
    <name type="scientific">Parazoarcus communis</name>
    <dbReference type="NCBI Taxonomy" id="41977"/>
    <lineage>
        <taxon>Bacteria</taxon>
        <taxon>Pseudomonadati</taxon>
        <taxon>Pseudomonadota</taxon>
        <taxon>Betaproteobacteria</taxon>
        <taxon>Rhodocyclales</taxon>
        <taxon>Zoogloeaceae</taxon>
        <taxon>Parazoarcus</taxon>
    </lineage>
</organism>
<dbReference type="AlphaFoldDB" id="A0A2U8H0B1"/>
<dbReference type="CDD" id="cd11474">
    <property type="entry name" value="SLC5sbd_CHT"/>
    <property type="match status" value="1"/>
</dbReference>
<keyword evidence="5 9" id="KW-1133">Transmembrane helix</keyword>
<dbReference type="GO" id="GO:0022857">
    <property type="term" value="F:transmembrane transporter activity"/>
    <property type="evidence" value="ECO:0007669"/>
    <property type="project" value="InterPro"/>
</dbReference>
<dbReference type="Gene3D" id="1.20.1730.10">
    <property type="entry name" value="Sodium/glucose cotransporter"/>
    <property type="match status" value="1"/>
</dbReference>
<evidence type="ECO:0000256" key="6">
    <source>
        <dbReference type="ARBA" id="ARBA00023136"/>
    </source>
</evidence>
<feature type="transmembrane region" description="Helical" evidence="9">
    <location>
        <begin position="154"/>
        <end position="171"/>
    </location>
</feature>
<accession>A0A2U8H0B1</accession>
<feature type="transmembrane region" description="Helical" evidence="9">
    <location>
        <begin position="226"/>
        <end position="246"/>
    </location>
</feature>
<dbReference type="RefSeq" id="WP_108972282.1">
    <property type="nucleotide sequence ID" value="NZ_CP022188.1"/>
</dbReference>
<dbReference type="OrthoDB" id="9789704at2"/>
<feature type="transmembrane region" description="Helical" evidence="9">
    <location>
        <begin position="178"/>
        <end position="196"/>
    </location>
</feature>
<proteinExistence type="inferred from homology"/>
<feature type="transmembrane region" description="Helical" evidence="9">
    <location>
        <begin position="360"/>
        <end position="380"/>
    </location>
</feature>
<keyword evidence="4 9" id="KW-0812">Transmembrane</keyword>
<evidence type="ECO:0000313" key="11">
    <source>
        <dbReference type="Proteomes" id="UP000244902"/>
    </source>
</evidence>
<dbReference type="Pfam" id="PF00474">
    <property type="entry name" value="SSF"/>
    <property type="match status" value="1"/>
</dbReference>
<feature type="transmembrane region" description="Helical" evidence="9">
    <location>
        <begin position="258"/>
        <end position="282"/>
    </location>
</feature>
<name>A0A2U8H0B1_9RHOO</name>
<reference evidence="10 11" key="1">
    <citation type="submission" date="2017-06" db="EMBL/GenBank/DDBJ databases">
        <title>Azoarcus sp. TSNA42 complete genome sequence.</title>
        <authorList>
            <person name="Woo J.-H."/>
            <person name="Kim H.-S."/>
        </authorList>
    </citation>
    <scope>NUCLEOTIDE SEQUENCE [LARGE SCALE GENOMIC DNA]</scope>
    <source>
        <strain evidence="10 11">TSNA42</strain>
    </source>
</reference>
<keyword evidence="3" id="KW-0813">Transport</keyword>
<feature type="compositionally biased region" description="Low complexity" evidence="8">
    <location>
        <begin position="475"/>
        <end position="486"/>
    </location>
</feature>
<feature type="transmembrane region" description="Helical" evidence="9">
    <location>
        <begin position="417"/>
        <end position="433"/>
    </location>
</feature>
<evidence type="ECO:0000256" key="2">
    <source>
        <dbReference type="ARBA" id="ARBA00006434"/>
    </source>
</evidence>
<feature type="transmembrane region" description="Helical" evidence="9">
    <location>
        <begin position="76"/>
        <end position="94"/>
    </location>
</feature>
<evidence type="ECO:0000256" key="9">
    <source>
        <dbReference type="SAM" id="Phobius"/>
    </source>
</evidence>
<sequence length="486" mass="52415">MLLWLVVTYLLVSIAIGLIAATRVHNTRDYITAGRNLPMFVVLAMVFATWFGAETVLGISATFLEEGFRGLISDPLGAAVCLVLFGLIFARPLYLMNLLTLGDFFRQRYNRSTELILSICIVLSYLGWVAAQVTALGLVFNVLSQGMVSSNEGMLIGAGVVLLYTLFGGMWSVAMTTFVQMIVIVLGLIYVTWLAGDMAGGFSNVVGQAAAEGKLDFLPTLDSADMIGWIAAFLTMALGSIPQQDVFQRVNSSRNERIAVWGTTLGGVSYFFFAAVPLFLAYTAQIIDPAMVERLIEEDSQLILPTLIIQYMPFAAQVIFFGALLSVIMSTASGTLLAPSVTFSENVLKGFFPGMSDRQFLLSTRVTVVVFTVLVTLYATSTESSIHQMVENAYRVTLAGAFVPLAAGLFWKRANNLGAGLAIALGLFTWIFFELFVPEGDIEPQLFGLAASAIGMLIGGLVGAPSHHRPRAGHHGAAAATHHTSR</sequence>
<dbReference type="InterPro" id="IPR050277">
    <property type="entry name" value="Sodium:Solute_Symporter"/>
</dbReference>
<evidence type="ECO:0000256" key="7">
    <source>
        <dbReference type="RuleBase" id="RU362091"/>
    </source>
</evidence>
<dbReference type="PANTHER" id="PTHR48086:SF7">
    <property type="entry name" value="SODIUM-SOLUTE SYMPORTER-RELATED"/>
    <property type="match status" value="1"/>
</dbReference>
<evidence type="ECO:0000256" key="3">
    <source>
        <dbReference type="ARBA" id="ARBA00022448"/>
    </source>
</evidence>
<dbReference type="PANTHER" id="PTHR48086">
    <property type="entry name" value="SODIUM/PROLINE SYMPORTER-RELATED"/>
    <property type="match status" value="1"/>
</dbReference>
<evidence type="ECO:0000256" key="4">
    <source>
        <dbReference type="ARBA" id="ARBA00022692"/>
    </source>
</evidence>
<dbReference type="InterPro" id="IPR038377">
    <property type="entry name" value="Na/Glc_symporter_sf"/>
</dbReference>
<feature type="transmembrane region" description="Helical" evidence="9">
    <location>
        <begin position="314"/>
        <end position="339"/>
    </location>
</feature>
<feature type="transmembrane region" description="Helical" evidence="9">
    <location>
        <begin position="392"/>
        <end position="410"/>
    </location>
</feature>
<dbReference type="Proteomes" id="UP000244902">
    <property type="component" value="Chromosome"/>
</dbReference>
<feature type="transmembrane region" description="Helical" evidence="9">
    <location>
        <begin position="6"/>
        <end position="25"/>
    </location>
</feature>
<dbReference type="InterPro" id="IPR001734">
    <property type="entry name" value="Na/solute_symporter"/>
</dbReference>
<evidence type="ECO:0000256" key="1">
    <source>
        <dbReference type="ARBA" id="ARBA00004141"/>
    </source>
</evidence>
<comment type="subcellular location">
    <subcellularLocation>
        <location evidence="1">Membrane</location>
        <topology evidence="1">Multi-pass membrane protein</topology>
    </subcellularLocation>
</comment>
<feature type="region of interest" description="Disordered" evidence="8">
    <location>
        <begin position="466"/>
        <end position="486"/>
    </location>
</feature>
<dbReference type="GO" id="GO:0005886">
    <property type="term" value="C:plasma membrane"/>
    <property type="evidence" value="ECO:0007669"/>
    <property type="project" value="TreeGrafter"/>
</dbReference>